<keyword evidence="3" id="KW-1185">Reference proteome</keyword>
<comment type="caution">
    <text evidence="2">The sequence shown here is derived from an EMBL/GenBank/DDBJ whole genome shotgun (WGS) entry which is preliminary data.</text>
</comment>
<dbReference type="AlphaFoldDB" id="A0A2A5RNE0"/>
<protein>
    <submittedName>
        <fullName evidence="2">Uncharacterized protein</fullName>
    </submittedName>
</protein>
<gene>
    <name evidence="2" type="ORF">RT41_GL000672</name>
</gene>
<dbReference type="EMBL" id="JXJU01000002">
    <property type="protein sequence ID" value="PCS00882.1"/>
    <property type="molecule type" value="Genomic_DNA"/>
</dbReference>
<reference evidence="2 3" key="1">
    <citation type="submission" date="2014-12" db="EMBL/GenBank/DDBJ databases">
        <title>Draft genome sequences of 10 type strains of Lactococcus.</title>
        <authorList>
            <person name="Sun Z."/>
            <person name="Zhong Z."/>
            <person name="Liu W."/>
            <person name="Zhang W."/>
            <person name="Zhang H."/>
        </authorList>
    </citation>
    <scope>NUCLEOTIDE SEQUENCE [LARGE SCALE GENOMIC DNA]</scope>
    <source>
        <strain evidence="2 3">JCM 16395</strain>
    </source>
</reference>
<evidence type="ECO:0000313" key="3">
    <source>
        <dbReference type="Proteomes" id="UP000218181"/>
    </source>
</evidence>
<sequence>MKRVFLSWEEKMSPKQKEMQKRVTELKKNQKSTLSTFEKVEFRNKPQKQNQHVQTKNTPRRSGI</sequence>
<name>A0A2A5RNE0_9LACT</name>
<evidence type="ECO:0000313" key="2">
    <source>
        <dbReference type="EMBL" id="PCS00882.1"/>
    </source>
</evidence>
<dbReference type="Proteomes" id="UP000218181">
    <property type="component" value="Unassembled WGS sequence"/>
</dbReference>
<organism evidence="2 3">
    <name type="scientific">Lactococcus fujiensis JCM 16395</name>
    <dbReference type="NCBI Taxonomy" id="1291764"/>
    <lineage>
        <taxon>Bacteria</taxon>
        <taxon>Bacillati</taxon>
        <taxon>Bacillota</taxon>
        <taxon>Bacilli</taxon>
        <taxon>Lactobacillales</taxon>
        <taxon>Streptococcaceae</taxon>
        <taxon>Lactococcus</taxon>
    </lineage>
</organism>
<feature type="compositionally biased region" description="Polar residues" evidence="1">
    <location>
        <begin position="47"/>
        <end position="57"/>
    </location>
</feature>
<accession>A0A2A5RNE0</accession>
<feature type="region of interest" description="Disordered" evidence="1">
    <location>
        <begin position="25"/>
        <end position="64"/>
    </location>
</feature>
<proteinExistence type="predicted"/>
<evidence type="ECO:0000256" key="1">
    <source>
        <dbReference type="SAM" id="MobiDB-lite"/>
    </source>
</evidence>